<dbReference type="AlphaFoldDB" id="A0A0B5CN72"/>
<name>A0A0B5CN72_NEIEG</name>
<dbReference type="EMBL" id="CP007726">
    <property type="protein sequence ID" value="AJE18000.1"/>
    <property type="molecule type" value="Genomic_DNA"/>
</dbReference>
<dbReference type="HOGENOM" id="CLU_1233694_0_0_4"/>
<gene>
    <name evidence="1" type="ORF">NELON_03305</name>
</gene>
<sequence length="218" mass="25212">METYFYNKNINLIEVQPAFIRTAMRQAKRYRCGIRILSRPTVAINPPPAPKHAVVDFADLAAYPELPHLQIEHDLESPEFINTDALYRFEQLDTLVIGQPIDIDLSQLPALKDLRLDYNKKNRNIGQCTRLERLYLWSYKGKDLTEFQNLTRLKDLLLVRPSVCTLNGIENLTALETIDISYARSLNDISALHRLQAKHQVRNIGLPEKFHDEVFGQK</sequence>
<evidence type="ECO:0000313" key="1">
    <source>
        <dbReference type="EMBL" id="AJE18000.1"/>
    </source>
</evidence>
<protein>
    <recommendedName>
        <fullName evidence="3">Leucine-rich repeat domain-containing protein</fullName>
    </recommendedName>
</protein>
<evidence type="ECO:0008006" key="3">
    <source>
        <dbReference type="Google" id="ProtNLM"/>
    </source>
</evidence>
<evidence type="ECO:0000313" key="2">
    <source>
        <dbReference type="Proteomes" id="UP000031392"/>
    </source>
</evidence>
<reference evidence="1 2" key="2">
    <citation type="journal article" date="2015" name="PLoS Genet.">
        <title>Common Cell Shape Evolution of Two Nasopharyngeal Pathogens.</title>
        <authorList>
            <person name="Veyrier F.J."/>
            <person name="Biais N."/>
            <person name="Morales P."/>
            <person name="Belkacem N."/>
            <person name="Guilhen C."/>
            <person name="Ranjeva S."/>
            <person name="Sismeiro O."/>
            <person name="Pehau-Arnaudet G."/>
            <person name="Rocha E.P."/>
            <person name="Werts C."/>
            <person name="Taha M.K."/>
            <person name="Boneca I.G."/>
        </authorList>
    </citation>
    <scope>NUCLEOTIDE SEQUENCE [LARGE SCALE GENOMIC DNA]</scope>
    <source>
        <strain evidence="1 2">ATCC 29315</strain>
    </source>
</reference>
<dbReference type="Proteomes" id="UP000031392">
    <property type="component" value="Chromosome"/>
</dbReference>
<reference evidence="2" key="1">
    <citation type="submission" date="2014-05" db="EMBL/GenBank/DDBJ databases">
        <title>Complete Genome sequence of Neisseria elongata subsp. glycolytica.</title>
        <authorList>
            <person name="Veyrier F.J."/>
            <person name="Taha M.-K."/>
        </authorList>
    </citation>
    <scope>NUCLEOTIDE SEQUENCE [LARGE SCALE GENOMIC DNA]</scope>
    <source>
        <strain evidence="2">ATCC 29315</strain>
    </source>
</reference>
<dbReference type="KEGG" id="nel:NELON_03305"/>
<organism evidence="1 2">
    <name type="scientific">Neisseria elongata subsp. glycolytica ATCC 29315</name>
    <dbReference type="NCBI Taxonomy" id="546263"/>
    <lineage>
        <taxon>Bacteria</taxon>
        <taxon>Pseudomonadati</taxon>
        <taxon>Pseudomonadota</taxon>
        <taxon>Betaproteobacteria</taxon>
        <taxon>Neisseriales</taxon>
        <taxon>Neisseriaceae</taxon>
        <taxon>Neisseria</taxon>
    </lineage>
</organism>
<proteinExistence type="predicted"/>
<dbReference type="InterPro" id="IPR032675">
    <property type="entry name" value="LRR_dom_sf"/>
</dbReference>
<dbReference type="SUPFAM" id="SSF52058">
    <property type="entry name" value="L domain-like"/>
    <property type="match status" value="1"/>
</dbReference>
<dbReference type="PATRIC" id="fig|546263.7.peg.694"/>
<keyword evidence="2" id="KW-1185">Reference proteome</keyword>
<accession>A0A0B5CN72</accession>
<dbReference type="Gene3D" id="3.80.10.10">
    <property type="entry name" value="Ribonuclease Inhibitor"/>
    <property type="match status" value="1"/>
</dbReference>